<dbReference type="NCBIfam" id="TIGR01933">
    <property type="entry name" value="hflK"/>
    <property type="match status" value="1"/>
</dbReference>
<dbReference type="InterPro" id="IPR001107">
    <property type="entry name" value="Band_7"/>
</dbReference>
<keyword evidence="8" id="KW-0378">Hydrolase</keyword>
<evidence type="ECO:0000256" key="3">
    <source>
        <dbReference type="ARBA" id="ARBA00022692"/>
    </source>
</evidence>
<protein>
    <recommendedName>
        <fullName evidence="6">Protein HflK</fullName>
    </recommendedName>
</protein>
<keyword evidence="4 6" id="KW-1133">Transmembrane helix</keyword>
<keyword evidence="8" id="KW-0645">Protease</keyword>
<dbReference type="SMART" id="SM00244">
    <property type="entry name" value="PHB"/>
    <property type="match status" value="1"/>
</dbReference>
<keyword evidence="3 6" id="KW-0812">Transmembrane</keyword>
<comment type="subunit">
    <text evidence="6">HflC and HflK may interact to form a multimeric complex.</text>
</comment>
<reference evidence="8 9" key="1">
    <citation type="submission" date="2021-01" db="EMBL/GenBank/DDBJ databases">
        <title>Isolation and description of Catonella massiliensis sp. nov., a novel Catonella species, isolated from a stable periodontitis subject.</title>
        <authorList>
            <person name="Antezack A."/>
            <person name="Boxberger M."/>
            <person name="La Scola B."/>
            <person name="Monnet-Corti V."/>
        </authorList>
    </citation>
    <scope>NUCLEOTIDE SEQUENCE [LARGE SCALE GENOMIC DNA]</scope>
    <source>
        <strain evidence="8 9">Marseille-Q4567</strain>
    </source>
</reference>
<dbReference type="InterPro" id="IPR036013">
    <property type="entry name" value="Band_7/SPFH_dom_sf"/>
</dbReference>
<comment type="function">
    <text evidence="6">HflC and HflK could encode or regulate a protease.</text>
</comment>
<keyword evidence="9" id="KW-1185">Reference proteome</keyword>
<accession>A0ABS1J2C7</accession>
<dbReference type="Pfam" id="PF01145">
    <property type="entry name" value="Band_7"/>
    <property type="match status" value="1"/>
</dbReference>
<dbReference type="EMBL" id="JAEPRJ010000001">
    <property type="protein sequence ID" value="MBK5898309.1"/>
    <property type="molecule type" value="Genomic_DNA"/>
</dbReference>
<comment type="subcellular location">
    <subcellularLocation>
        <location evidence="1 6">Membrane</location>
    </subcellularLocation>
</comment>
<dbReference type="PANTHER" id="PTHR43327">
    <property type="entry name" value="STOMATIN-LIKE PROTEIN 2, MITOCHONDRIAL"/>
    <property type="match status" value="1"/>
</dbReference>
<evidence type="ECO:0000256" key="4">
    <source>
        <dbReference type="ARBA" id="ARBA00022989"/>
    </source>
</evidence>
<organism evidence="8 9">
    <name type="scientific">Catonella massiliensis</name>
    <dbReference type="NCBI Taxonomy" id="2799636"/>
    <lineage>
        <taxon>Bacteria</taxon>
        <taxon>Bacillati</taxon>
        <taxon>Bacillota</taxon>
        <taxon>Clostridia</taxon>
        <taxon>Lachnospirales</taxon>
        <taxon>Lachnospiraceae</taxon>
        <taxon>Catonella</taxon>
    </lineage>
</organism>
<dbReference type="GO" id="GO:0006508">
    <property type="term" value="P:proteolysis"/>
    <property type="evidence" value="ECO:0007669"/>
    <property type="project" value="UniProtKB-KW"/>
</dbReference>
<dbReference type="GO" id="GO:0008233">
    <property type="term" value="F:peptidase activity"/>
    <property type="evidence" value="ECO:0007669"/>
    <property type="project" value="UniProtKB-KW"/>
</dbReference>
<evidence type="ECO:0000256" key="5">
    <source>
        <dbReference type="ARBA" id="ARBA00023136"/>
    </source>
</evidence>
<dbReference type="SUPFAM" id="SSF117892">
    <property type="entry name" value="Band 7/SPFH domain"/>
    <property type="match status" value="1"/>
</dbReference>
<name>A0ABS1J2C7_9FIRM</name>
<keyword evidence="5 6" id="KW-0472">Membrane</keyword>
<proteinExistence type="inferred from homology"/>
<dbReference type="CDD" id="cd03404">
    <property type="entry name" value="SPFH_HflK"/>
    <property type="match status" value="1"/>
</dbReference>
<comment type="similarity">
    <text evidence="2 6">Belongs to the band 7/mec-2 family. HflK subfamily.</text>
</comment>
<comment type="caution">
    <text evidence="8">The sequence shown here is derived from an EMBL/GenBank/DDBJ whole genome shotgun (WGS) entry which is preliminary data.</text>
</comment>
<evidence type="ECO:0000313" key="9">
    <source>
        <dbReference type="Proteomes" id="UP000604730"/>
    </source>
</evidence>
<dbReference type="PANTHER" id="PTHR43327:SF2">
    <property type="entry name" value="MODULATOR OF FTSH PROTEASE HFLK"/>
    <property type="match status" value="1"/>
</dbReference>
<sequence>MVFKKHNDKGSEDKIIDERFERNFNTGKKLIGFVVLGVVIAFTVFSSIYSVSEQEQAVITQFGKVVGVEGAGLHFKVPFIQESTRVNTTTQGMPIGYEESGTNDPNEDLSDYGDSMMITKDFNFVNIDFYLEYKVVNPEVYLFNTDEPLDTLRNLTKASIRSTISKYLVDEVMTTAKSKIQAEVKDRLIAEMQKVNLGIEVVNVSIQDAEPPTAEVVQAFKAVETAKQGAETAINNANKYQSEKLPSANADADKIIKEAEAYKENRIAEAEGQVARFSDTYKEYKKYPLITKKRMFYETLEEVLPSLDVIITDGKTQSIYPVDKFNN</sequence>
<evidence type="ECO:0000256" key="2">
    <source>
        <dbReference type="ARBA" id="ARBA00006971"/>
    </source>
</evidence>
<dbReference type="Proteomes" id="UP000604730">
    <property type="component" value="Unassembled WGS sequence"/>
</dbReference>
<gene>
    <name evidence="8" type="primary">hflK</name>
    <name evidence="8" type="ORF">JJN12_11045</name>
</gene>
<feature type="transmembrane region" description="Helical" evidence="6">
    <location>
        <begin position="30"/>
        <end position="51"/>
    </location>
</feature>
<feature type="domain" description="Band 7" evidence="7">
    <location>
        <begin position="46"/>
        <end position="224"/>
    </location>
</feature>
<evidence type="ECO:0000259" key="7">
    <source>
        <dbReference type="SMART" id="SM00244"/>
    </source>
</evidence>
<evidence type="ECO:0000256" key="1">
    <source>
        <dbReference type="ARBA" id="ARBA00004370"/>
    </source>
</evidence>
<dbReference type="InterPro" id="IPR010201">
    <property type="entry name" value="HflK"/>
</dbReference>
<dbReference type="RefSeq" id="WP_208429739.1">
    <property type="nucleotide sequence ID" value="NZ_JAEPRJ010000001.1"/>
</dbReference>
<evidence type="ECO:0000256" key="6">
    <source>
        <dbReference type="RuleBase" id="RU364113"/>
    </source>
</evidence>
<evidence type="ECO:0000313" key="8">
    <source>
        <dbReference type="EMBL" id="MBK5898309.1"/>
    </source>
</evidence>
<dbReference type="InterPro" id="IPR050710">
    <property type="entry name" value="Band7/mec-2_domain"/>
</dbReference>
<dbReference type="Gene3D" id="3.30.479.30">
    <property type="entry name" value="Band 7 domain"/>
    <property type="match status" value="1"/>
</dbReference>